<keyword evidence="4" id="KW-1003">Cell membrane</keyword>
<accession>A0A1M6M810</accession>
<keyword evidence="11" id="KW-1185">Reference proteome</keyword>
<dbReference type="AlphaFoldDB" id="A0A1M6M810"/>
<dbReference type="NCBIfam" id="NF008314">
    <property type="entry name" value="PRK11102.1"/>
    <property type="match status" value="1"/>
</dbReference>
<evidence type="ECO:0000256" key="6">
    <source>
        <dbReference type="ARBA" id="ARBA00022989"/>
    </source>
</evidence>
<dbReference type="EMBL" id="FQYV01000026">
    <property type="protein sequence ID" value="SHJ79607.1"/>
    <property type="molecule type" value="Genomic_DNA"/>
</dbReference>
<dbReference type="GO" id="GO:1990961">
    <property type="term" value="P:xenobiotic detoxification by transmembrane export across the plasma membrane"/>
    <property type="evidence" value="ECO:0007669"/>
    <property type="project" value="InterPro"/>
</dbReference>
<dbReference type="PANTHER" id="PTHR23502">
    <property type="entry name" value="MAJOR FACILITATOR SUPERFAMILY"/>
    <property type="match status" value="1"/>
</dbReference>
<reference evidence="11" key="1">
    <citation type="submission" date="2016-11" db="EMBL/GenBank/DDBJ databases">
        <authorList>
            <person name="Varghese N."/>
            <person name="Submissions S."/>
        </authorList>
    </citation>
    <scope>NUCLEOTIDE SEQUENCE [LARGE SCALE GENOMIC DNA]</scope>
    <source>
        <strain evidence="11">DSM 26349</strain>
    </source>
</reference>
<evidence type="ECO:0000256" key="5">
    <source>
        <dbReference type="ARBA" id="ARBA00022692"/>
    </source>
</evidence>
<feature type="transmembrane region" description="Helical" evidence="8">
    <location>
        <begin position="86"/>
        <end position="106"/>
    </location>
</feature>
<dbReference type="GO" id="GO:0042910">
    <property type="term" value="F:xenobiotic transmembrane transporter activity"/>
    <property type="evidence" value="ECO:0007669"/>
    <property type="project" value="InterPro"/>
</dbReference>
<proteinExistence type="inferred from homology"/>
<evidence type="ECO:0000313" key="10">
    <source>
        <dbReference type="EMBL" id="SHJ79607.1"/>
    </source>
</evidence>
<evidence type="ECO:0000256" key="1">
    <source>
        <dbReference type="ARBA" id="ARBA00004651"/>
    </source>
</evidence>
<dbReference type="GO" id="GO:0005886">
    <property type="term" value="C:plasma membrane"/>
    <property type="evidence" value="ECO:0007669"/>
    <property type="project" value="UniProtKB-SubCell"/>
</dbReference>
<organism evidence="10 11">
    <name type="scientific">Aequorivita viscosa</name>
    <dbReference type="NCBI Taxonomy" id="797419"/>
    <lineage>
        <taxon>Bacteria</taxon>
        <taxon>Pseudomonadati</taxon>
        <taxon>Bacteroidota</taxon>
        <taxon>Flavobacteriia</taxon>
        <taxon>Flavobacteriales</taxon>
        <taxon>Flavobacteriaceae</taxon>
        <taxon>Aequorivita</taxon>
    </lineage>
</organism>
<feature type="transmembrane region" description="Helical" evidence="8">
    <location>
        <begin position="145"/>
        <end position="167"/>
    </location>
</feature>
<keyword evidence="6 8" id="KW-1133">Transmembrane helix</keyword>
<feature type="transmembrane region" description="Helical" evidence="8">
    <location>
        <begin position="112"/>
        <end position="133"/>
    </location>
</feature>
<feature type="transmembrane region" description="Helical" evidence="8">
    <location>
        <begin position="381"/>
        <end position="401"/>
    </location>
</feature>
<dbReference type="FunFam" id="1.20.1720.10:FF:000005">
    <property type="entry name" value="Bcr/CflA family efflux transporter"/>
    <property type="match status" value="1"/>
</dbReference>
<dbReference type="InterPro" id="IPR011701">
    <property type="entry name" value="MFS"/>
</dbReference>
<dbReference type="NCBIfam" id="TIGR00710">
    <property type="entry name" value="efflux_Bcr_CflA"/>
    <property type="match status" value="1"/>
</dbReference>
<dbReference type="InterPro" id="IPR004812">
    <property type="entry name" value="Efflux_drug-R_Bcr/CmlA"/>
</dbReference>
<dbReference type="Gene3D" id="1.20.1720.10">
    <property type="entry name" value="Multidrug resistance protein D"/>
    <property type="match status" value="1"/>
</dbReference>
<feature type="transmembrane region" description="Helical" evidence="8">
    <location>
        <begin position="61"/>
        <end position="79"/>
    </location>
</feature>
<feature type="transmembrane region" description="Helical" evidence="8">
    <location>
        <begin position="173"/>
        <end position="195"/>
    </location>
</feature>
<feature type="transmembrane region" description="Helical" evidence="8">
    <location>
        <begin position="355"/>
        <end position="375"/>
    </location>
</feature>
<dbReference type="InterPro" id="IPR001958">
    <property type="entry name" value="Tet-R_TetA/multi-R_MdtG-like"/>
</dbReference>
<dbReference type="CDD" id="cd17320">
    <property type="entry name" value="MFS_MdfA_MDR_like"/>
    <property type="match status" value="1"/>
</dbReference>
<evidence type="ECO:0000256" key="2">
    <source>
        <dbReference type="ARBA" id="ARBA00006236"/>
    </source>
</evidence>
<evidence type="ECO:0000259" key="9">
    <source>
        <dbReference type="PROSITE" id="PS50850"/>
    </source>
</evidence>
<feature type="transmembrane region" description="Helical" evidence="8">
    <location>
        <begin position="225"/>
        <end position="243"/>
    </location>
</feature>
<name>A0A1M6M810_9FLAO</name>
<dbReference type="PANTHER" id="PTHR23502:SF132">
    <property type="entry name" value="POLYAMINE TRANSPORTER 2-RELATED"/>
    <property type="match status" value="1"/>
</dbReference>
<sequence length="407" mass="44318">MAFVGLQTFKNAMQNNKRTLVILILGLLSALGPFSIDLYLPGFPEIARDLNSTTGRVALSLSSYFIGVSIGQMIYGPLLDRFGRRIPLLIGLFIYLFASVYIVYVTSVDSLILVRFVQALGGCAGMVAARALVRDLFPVTETAKVFSLLMLVIAVSPIVAPTLGGFATAHWGWHSIFIILAVLAAINILLVYFWLPLGAQPDTTMSLKPRPIITKFWTVFKTPQFYTYTLTGSFAASGLYAYIAGSPHVFMELYGVSEKQYGWIFGIIALGLVIASQVNTVLLKKYTSQKIVKTTLICQVFAGALLFFGTILNLIEMYSMIVLVFLFLSTQGFAFPNTSALSLAPFEKNAGTASALMGALQLGIGAMITALVSMLSNETALPMTGIMFLCALAAFGMLYWGQRRVKE</sequence>
<evidence type="ECO:0000256" key="7">
    <source>
        <dbReference type="ARBA" id="ARBA00023136"/>
    </source>
</evidence>
<keyword evidence="7 8" id="KW-0472">Membrane</keyword>
<keyword evidence="5 8" id="KW-0812">Transmembrane</keyword>
<feature type="transmembrane region" description="Helical" evidence="8">
    <location>
        <begin position="263"/>
        <end position="283"/>
    </location>
</feature>
<gene>
    <name evidence="10" type="ORF">SAMN04487908_1267</name>
</gene>
<comment type="similarity">
    <text evidence="2">Belongs to the major facilitator superfamily. Bcr/CmlA family.</text>
</comment>
<protein>
    <submittedName>
        <fullName evidence="10">MFS transporter, DHA1 family, bicyclomycin/chloramphenicol resistance protein</fullName>
    </submittedName>
</protein>
<feature type="transmembrane region" description="Helical" evidence="8">
    <location>
        <begin position="321"/>
        <end position="343"/>
    </location>
</feature>
<comment type="subcellular location">
    <subcellularLocation>
        <location evidence="1">Cell membrane</location>
        <topology evidence="1">Multi-pass membrane protein</topology>
    </subcellularLocation>
</comment>
<evidence type="ECO:0000313" key="11">
    <source>
        <dbReference type="Proteomes" id="UP000184172"/>
    </source>
</evidence>
<dbReference type="RefSeq" id="WP_244885848.1">
    <property type="nucleotide sequence ID" value="NZ_FNNS01000023.1"/>
</dbReference>
<evidence type="ECO:0000256" key="8">
    <source>
        <dbReference type="SAM" id="Phobius"/>
    </source>
</evidence>
<dbReference type="InterPro" id="IPR020846">
    <property type="entry name" value="MFS_dom"/>
</dbReference>
<feature type="transmembrane region" description="Helical" evidence="8">
    <location>
        <begin position="295"/>
        <end position="315"/>
    </location>
</feature>
<dbReference type="Proteomes" id="UP000184172">
    <property type="component" value="Unassembled WGS sequence"/>
</dbReference>
<feature type="domain" description="Major facilitator superfamily (MFS) profile" evidence="9">
    <location>
        <begin position="21"/>
        <end position="407"/>
    </location>
</feature>
<evidence type="ECO:0000256" key="3">
    <source>
        <dbReference type="ARBA" id="ARBA00022448"/>
    </source>
</evidence>
<dbReference type="SUPFAM" id="SSF103473">
    <property type="entry name" value="MFS general substrate transporter"/>
    <property type="match status" value="1"/>
</dbReference>
<feature type="transmembrane region" description="Helical" evidence="8">
    <location>
        <begin position="20"/>
        <end position="41"/>
    </location>
</feature>
<keyword evidence="3" id="KW-0813">Transport</keyword>
<evidence type="ECO:0000256" key="4">
    <source>
        <dbReference type="ARBA" id="ARBA00022475"/>
    </source>
</evidence>
<dbReference type="PROSITE" id="PS50850">
    <property type="entry name" value="MFS"/>
    <property type="match status" value="1"/>
</dbReference>
<dbReference type="STRING" id="797419.SAMN05216556_1237"/>
<dbReference type="PRINTS" id="PR01035">
    <property type="entry name" value="TCRTETA"/>
</dbReference>
<dbReference type="Pfam" id="PF07690">
    <property type="entry name" value="MFS_1"/>
    <property type="match status" value="1"/>
</dbReference>
<dbReference type="InterPro" id="IPR036259">
    <property type="entry name" value="MFS_trans_sf"/>
</dbReference>